<evidence type="ECO:0000313" key="1">
    <source>
        <dbReference type="EMBL" id="QUH30779.1"/>
    </source>
</evidence>
<dbReference type="KEGG" id="vgu:HYG85_18380"/>
<dbReference type="Pfam" id="PF19641">
    <property type="entry name" value="DUF6144"/>
    <property type="match status" value="1"/>
</dbReference>
<dbReference type="EMBL" id="CP058561">
    <property type="protein sequence ID" value="QUH30779.1"/>
    <property type="molecule type" value="Genomic_DNA"/>
</dbReference>
<proteinExistence type="predicted"/>
<keyword evidence="2" id="KW-1185">Reference proteome</keyword>
<evidence type="ECO:0000313" key="2">
    <source>
        <dbReference type="Proteomes" id="UP000677305"/>
    </source>
</evidence>
<dbReference type="InterPro" id="IPR046142">
    <property type="entry name" value="DUF6144"/>
</dbReference>
<accession>A0A8J8MD00</accession>
<organism evidence="1 2">
    <name type="scientific">Vallitalea guaymasensis</name>
    <dbReference type="NCBI Taxonomy" id="1185412"/>
    <lineage>
        <taxon>Bacteria</taxon>
        <taxon>Bacillati</taxon>
        <taxon>Bacillota</taxon>
        <taxon>Clostridia</taxon>
        <taxon>Lachnospirales</taxon>
        <taxon>Vallitaleaceae</taxon>
        <taxon>Vallitalea</taxon>
    </lineage>
</organism>
<gene>
    <name evidence="1" type="ORF">HYG85_18380</name>
</gene>
<dbReference type="Proteomes" id="UP000677305">
    <property type="component" value="Chromosome"/>
</dbReference>
<reference evidence="1 2" key="1">
    <citation type="submission" date="2020-07" db="EMBL/GenBank/DDBJ databases">
        <title>Vallitalea guaymasensis genome.</title>
        <authorList>
            <person name="Postec A."/>
        </authorList>
    </citation>
    <scope>NUCLEOTIDE SEQUENCE [LARGE SCALE GENOMIC DNA]</scope>
    <source>
        <strain evidence="1 2">Ra1766G1</strain>
    </source>
</reference>
<protein>
    <recommendedName>
        <fullName evidence="3">L-2-amino-thiazoline-4-carboxylic acid hydrolase</fullName>
    </recommendedName>
</protein>
<name>A0A8J8MD00_9FIRM</name>
<evidence type="ECO:0008006" key="3">
    <source>
        <dbReference type="Google" id="ProtNLM"/>
    </source>
</evidence>
<dbReference type="AlphaFoldDB" id="A0A8J8MD00"/>
<sequence>MLKLINNEVKKLIDNIRKNSSSDVAHKIALGIDLPVNPTPIEKSEWVRYISTELEKHFDEKTIKKIRMGCYCTENGKLEESKTFIKKIYDNSVSMTDFVNKMNEYQAGWYIKDGNLHTKYYLCPCPMLEAVSSLPTKTWCYCTVGYNKEIFEYVFNCEVDIELLESIKMGDNQCLMKIIPLSKKQ</sequence>